<dbReference type="Proteomes" id="UP001549119">
    <property type="component" value="Unassembled WGS sequence"/>
</dbReference>
<organism evidence="1 2">
    <name type="scientific">Methylobacterium radiotolerans</name>
    <dbReference type="NCBI Taxonomy" id="31998"/>
    <lineage>
        <taxon>Bacteria</taxon>
        <taxon>Pseudomonadati</taxon>
        <taxon>Pseudomonadota</taxon>
        <taxon>Alphaproteobacteria</taxon>
        <taxon>Hyphomicrobiales</taxon>
        <taxon>Methylobacteriaceae</taxon>
        <taxon>Methylobacterium</taxon>
    </lineage>
</organism>
<protein>
    <submittedName>
        <fullName evidence="1">Uncharacterized protein</fullName>
    </submittedName>
</protein>
<sequence>MAGIVVAYDTDEREGVLVDPAEEMRLRRMAQGVDDVGTRLPVDLALRPAARLRAEGADARDDRAGDRGIVVEGQPHRVAQILHVHDAGERLATANRAEVAAVVPGPGLDLCARLDDADLVSAVPDRLRFKEFLDDLSGSACPGTSRSDDRDEELVRAKAPKQALARLARARAGRGWQTSGCRCIGHWGSTLGMPWSRSH</sequence>
<keyword evidence="2" id="KW-1185">Reference proteome</keyword>
<proteinExistence type="predicted"/>
<reference evidence="1 2" key="1">
    <citation type="submission" date="2024-06" db="EMBL/GenBank/DDBJ databases">
        <title>Genomics of switchgrass bacterial isolates.</title>
        <authorList>
            <person name="Shade A."/>
        </authorList>
    </citation>
    <scope>NUCLEOTIDE SEQUENCE [LARGE SCALE GENOMIC DNA]</scope>
    <source>
        <strain evidence="1 2">PvP084</strain>
    </source>
</reference>
<dbReference type="EMBL" id="JBEPNW010000002">
    <property type="protein sequence ID" value="MET3864202.1"/>
    <property type="molecule type" value="Genomic_DNA"/>
</dbReference>
<evidence type="ECO:0000313" key="1">
    <source>
        <dbReference type="EMBL" id="MET3864202.1"/>
    </source>
</evidence>
<comment type="caution">
    <text evidence="1">The sequence shown here is derived from an EMBL/GenBank/DDBJ whole genome shotgun (WGS) entry which is preliminary data.</text>
</comment>
<gene>
    <name evidence="1" type="ORF">ABIC20_001511</name>
</gene>
<evidence type="ECO:0000313" key="2">
    <source>
        <dbReference type="Proteomes" id="UP001549119"/>
    </source>
</evidence>
<name>A0ABV2NCJ1_9HYPH</name>
<dbReference type="RefSeq" id="WP_354404493.1">
    <property type="nucleotide sequence ID" value="NZ_JBEPNW010000002.1"/>
</dbReference>
<accession>A0ABV2NCJ1</accession>